<organism evidence="4 5">
    <name type="scientific">Actinomadura spongiicola</name>
    <dbReference type="NCBI Taxonomy" id="2303421"/>
    <lineage>
        <taxon>Bacteria</taxon>
        <taxon>Bacillati</taxon>
        <taxon>Actinomycetota</taxon>
        <taxon>Actinomycetes</taxon>
        <taxon>Streptosporangiales</taxon>
        <taxon>Thermomonosporaceae</taxon>
        <taxon>Actinomadura</taxon>
    </lineage>
</organism>
<evidence type="ECO:0000256" key="1">
    <source>
        <dbReference type="ARBA" id="ARBA00022448"/>
    </source>
</evidence>
<dbReference type="RefSeq" id="WP_117402854.1">
    <property type="nucleotide sequence ID" value="NZ_QVNQ01000009.1"/>
</dbReference>
<sequence length="220" mass="22922">MAITAALVPSPGTVAACGEDEPADDASAGNAAAGAFPVMITHRLGPAKIESVPKRVVALGVTPVGMVEPTGVRPDGLAPWSAPKLTGRKPKSLKAGEAGSNREEVAALRPALFLVAGDFTIDKEYAKLAPTVAYQTGPAELSMEKISVLLSHYNDDPATQKKIEGDRLFSDLAVVKRGSHVALDPKSFWPPRTPAPLWVPYVADQVVPKIAKASAAAKSV</sequence>
<dbReference type="SUPFAM" id="SSF53807">
    <property type="entry name" value="Helical backbone' metal receptor"/>
    <property type="match status" value="1"/>
</dbReference>
<evidence type="ECO:0000256" key="3">
    <source>
        <dbReference type="SAM" id="MobiDB-lite"/>
    </source>
</evidence>
<keyword evidence="2" id="KW-0732">Signal</keyword>
<comment type="caution">
    <text evidence="4">The sequence shown here is derived from an EMBL/GenBank/DDBJ whole genome shotgun (WGS) entry which is preliminary data.</text>
</comment>
<evidence type="ECO:0000256" key="2">
    <source>
        <dbReference type="ARBA" id="ARBA00022729"/>
    </source>
</evidence>
<dbReference type="Gene3D" id="3.40.50.1980">
    <property type="entry name" value="Nitrogenase molybdenum iron protein domain"/>
    <property type="match status" value="1"/>
</dbReference>
<dbReference type="InterPro" id="IPR051313">
    <property type="entry name" value="Bact_iron-sidero_bind"/>
</dbReference>
<reference evidence="4 5" key="1">
    <citation type="submission" date="2018-08" db="EMBL/GenBank/DDBJ databases">
        <title>Actinomadura spongicola sp. nov., isolated from marine sponge Leucetta chagosensis.</title>
        <authorList>
            <person name="Li L."/>
            <person name="Lin H.W."/>
        </authorList>
    </citation>
    <scope>NUCLEOTIDE SEQUENCE [LARGE SCALE GENOMIC DNA]</scope>
    <source>
        <strain evidence="4 5">LHW52907</strain>
    </source>
</reference>
<protein>
    <recommendedName>
        <fullName evidence="6">Fe/B12 periplasmic-binding domain-containing protein</fullName>
    </recommendedName>
</protein>
<dbReference type="PANTHER" id="PTHR30532">
    <property type="entry name" value="IRON III DICITRATE-BINDING PERIPLASMIC PROTEIN"/>
    <property type="match status" value="1"/>
</dbReference>
<dbReference type="Proteomes" id="UP000262882">
    <property type="component" value="Unassembled WGS sequence"/>
</dbReference>
<dbReference type="AlphaFoldDB" id="A0A372GBI5"/>
<dbReference type="PANTHER" id="PTHR30532:SF24">
    <property type="entry name" value="FERRIC ENTEROBACTIN-BINDING PERIPLASMIC PROTEIN FEPB"/>
    <property type="match status" value="1"/>
</dbReference>
<evidence type="ECO:0000313" key="5">
    <source>
        <dbReference type="Proteomes" id="UP000262882"/>
    </source>
</evidence>
<name>A0A372GBI5_9ACTN</name>
<dbReference type="EMBL" id="QVNQ01000009">
    <property type="protein sequence ID" value="RFS82479.1"/>
    <property type="molecule type" value="Genomic_DNA"/>
</dbReference>
<keyword evidence="1" id="KW-0813">Transport</keyword>
<accession>A0A372GBI5</accession>
<evidence type="ECO:0008006" key="6">
    <source>
        <dbReference type="Google" id="ProtNLM"/>
    </source>
</evidence>
<dbReference type="GO" id="GO:0030288">
    <property type="term" value="C:outer membrane-bounded periplasmic space"/>
    <property type="evidence" value="ECO:0007669"/>
    <property type="project" value="TreeGrafter"/>
</dbReference>
<keyword evidence="5" id="KW-1185">Reference proteome</keyword>
<evidence type="ECO:0000313" key="4">
    <source>
        <dbReference type="EMBL" id="RFS82479.1"/>
    </source>
</evidence>
<gene>
    <name evidence="4" type="ORF">D0T12_27160</name>
</gene>
<feature type="region of interest" description="Disordered" evidence="3">
    <location>
        <begin position="75"/>
        <end position="98"/>
    </location>
</feature>
<dbReference type="OrthoDB" id="1846031at2"/>
<proteinExistence type="predicted"/>